<protein>
    <submittedName>
        <fullName evidence="2">Uncharacterized protein</fullName>
    </submittedName>
</protein>
<accession>A0A6M5Z2W7</accession>
<feature type="region of interest" description="Disordered" evidence="1">
    <location>
        <begin position="35"/>
        <end position="64"/>
    </location>
</feature>
<dbReference type="AlphaFoldDB" id="A0A6M5Z2W7"/>
<evidence type="ECO:0000256" key="1">
    <source>
        <dbReference type="SAM" id="MobiDB-lite"/>
    </source>
</evidence>
<dbReference type="Proteomes" id="UP000503447">
    <property type="component" value="Chromosome"/>
</dbReference>
<keyword evidence="3" id="KW-1185">Reference proteome</keyword>
<dbReference type="KEGG" id="ftj:FTUN_7678"/>
<evidence type="ECO:0000313" key="3">
    <source>
        <dbReference type="Proteomes" id="UP000503447"/>
    </source>
</evidence>
<gene>
    <name evidence="2" type="ORF">FTUN_7678</name>
</gene>
<evidence type="ECO:0000313" key="2">
    <source>
        <dbReference type="EMBL" id="QJX00055.1"/>
    </source>
</evidence>
<sequence>MKLTNRYKRQAYLNAIIRACDRAFPLPAALARKKGEAQKKSKARLTKVQNEEVKKCTHPAKDGR</sequence>
<proteinExistence type="predicted"/>
<organism evidence="2 3">
    <name type="scientific">Frigoriglobus tundricola</name>
    <dbReference type="NCBI Taxonomy" id="2774151"/>
    <lineage>
        <taxon>Bacteria</taxon>
        <taxon>Pseudomonadati</taxon>
        <taxon>Planctomycetota</taxon>
        <taxon>Planctomycetia</taxon>
        <taxon>Gemmatales</taxon>
        <taxon>Gemmataceae</taxon>
        <taxon>Frigoriglobus</taxon>
    </lineage>
</organism>
<feature type="compositionally biased region" description="Basic and acidic residues" evidence="1">
    <location>
        <begin position="49"/>
        <end position="64"/>
    </location>
</feature>
<dbReference type="EMBL" id="CP053452">
    <property type="protein sequence ID" value="QJX00055.1"/>
    <property type="molecule type" value="Genomic_DNA"/>
</dbReference>
<name>A0A6M5Z2W7_9BACT</name>
<dbReference type="RefSeq" id="WP_171474890.1">
    <property type="nucleotide sequence ID" value="NZ_CP053452.2"/>
</dbReference>
<reference evidence="3" key="1">
    <citation type="submission" date="2020-05" db="EMBL/GenBank/DDBJ databases">
        <title>Frigoriglobus tundricola gen. nov., sp. nov., a psychrotolerant cellulolytic planctomycete of the family Gemmataceae with two divergent copies of 16S rRNA gene.</title>
        <authorList>
            <person name="Kulichevskaya I.S."/>
            <person name="Ivanova A.A."/>
            <person name="Naumoff D.G."/>
            <person name="Beletsky A.V."/>
            <person name="Rijpstra W.I.C."/>
            <person name="Sinninghe Damste J.S."/>
            <person name="Mardanov A.V."/>
            <person name="Ravin N.V."/>
            <person name="Dedysh S.N."/>
        </authorList>
    </citation>
    <scope>NUCLEOTIDE SEQUENCE [LARGE SCALE GENOMIC DNA]</scope>
    <source>
        <strain evidence="3">PL17</strain>
    </source>
</reference>